<keyword evidence="3" id="KW-0804">Transcription</keyword>
<dbReference type="Proteomes" id="UP000323505">
    <property type="component" value="Unassembled WGS sequence"/>
</dbReference>
<proteinExistence type="predicted"/>
<evidence type="ECO:0000313" key="7">
    <source>
        <dbReference type="Proteomes" id="UP000323505"/>
    </source>
</evidence>
<dbReference type="Gene3D" id="1.10.10.60">
    <property type="entry name" value="Homeodomain-like"/>
    <property type="match status" value="2"/>
</dbReference>
<evidence type="ECO:0000256" key="4">
    <source>
        <dbReference type="SAM" id="MobiDB-lite"/>
    </source>
</evidence>
<dbReference type="Pfam" id="PF12833">
    <property type="entry name" value="HTH_18"/>
    <property type="match status" value="1"/>
</dbReference>
<dbReference type="SUPFAM" id="SSF46689">
    <property type="entry name" value="Homeodomain-like"/>
    <property type="match status" value="2"/>
</dbReference>
<comment type="caution">
    <text evidence="6">The sequence shown here is derived from an EMBL/GenBank/DDBJ whole genome shotgun (WGS) entry which is preliminary data.</text>
</comment>
<evidence type="ECO:0000259" key="5">
    <source>
        <dbReference type="PROSITE" id="PS01124"/>
    </source>
</evidence>
<dbReference type="InterPro" id="IPR020449">
    <property type="entry name" value="Tscrpt_reg_AraC-type_HTH"/>
</dbReference>
<dbReference type="RefSeq" id="WP_148757034.1">
    <property type="nucleotide sequence ID" value="NZ_VSRQ01000001.1"/>
</dbReference>
<evidence type="ECO:0000256" key="1">
    <source>
        <dbReference type="ARBA" id="ARBA00023015"/>
    </source>
</evidence>
<dbReference type="PROSITE" id="PS01124">
    <property type="entry name" value="HTH_ARAC_FAMILY_2"/>
    <property type="match status" value="1"/>
</dbReference>
<feature type="domain" description="HTH araC/xylS-type" evidence="5">
    <location>
        <begin position="10"/>
        <end position="108"/>
    </location>
</feature>
<reference evidence="6 7" key="1">
    <citation type="submission" date="2019-08" db="EMBL/GenBank/DDBJ databases">
        <title>Actinomadura sp. nov. CYP1-5 isolated from mountain soil.</title>
        <authorList>
            <person name="Songsumanus A."/>
            <person name="Kuncharoen N."/>
            <person name="Kudo T."/>
            <person name="Yuki M."/>
            <person name="Igarashi Y."/>
            <person name="Tanasupawat S."/>
        </authorList>
    </citation>
    <scope>NUCLEOTIDE SEQUENCE [LARGE SCALE GENOMIC DNA]</scope>
    <source>
        <strain evidence="6 7">CYP1-5</strain>
    </source>
</reference>
<dbReference type="GO" id="GO:0043565">
    <property type="term" value="F:sequence-specific DNA binding"/>
    <property type="evidence" value="ECO:0007669"/>
    <property type="project" value="InterPro"/>
</dbReference>
<dbReference type="InterPro" id="IPR018060">
    <property type="entry name" value="HTH_AraC"/>
</dbReference>
<protein>
    <submittedName>
        <fullName evidence="6">Helix-turn-helix transcriptional regulator</fullName>
    </submittedName>
</protein>
<dbReference type="PRINTS" id="PR00032">
    <property type="entry name" value="HTHARAC"/>
</dbReference>
<evidence type="ECO:0000256" key="2">
    <source>
        <dbReference type="ARBA" id="ARBA00023125"/>
    </source>
</evidence>
<organism evidence="6 7">
    <name type="scientific">Actinomadura decatromicini</name>
    <dbReference type="NCBI Taxonomy" id="2604572"/>
    <lineage>
        <taxon>Bacteria</taxon>
        <taxon>Bacillati</taxon>
        <taxon>Actinomycetota</taxon>
        <taxon>Actinomycetes</taxon>
        <taxon>Streptosporangiales</taxon>
        <taxon>Thermomonosporaceae</taxon>
        <taxon>Actinomadura</taxon>
    </lineage>
</organism>
<gene>
    <name evidence="6" type="ORF">FXF68_01635</name>
</gene>
<dbReference type="GO" id="GO:0003700">
    <property type="term" value="F:DNA-binding transcription factor activity"/>
    <property type="evidence" value="ECO:0007669"/>
    <property type="project" value="InterPro"/>
</dbReference>
<keyword evidence="1" id="KW-0805">Transcription regulation</keyword>
<feature type="region of interest" description="Disordered" evidence="4">
    <location>
        <begin position="105"/>
        <end position="127"/>
    </location>
</feature>
<dbReference type="EMBL" id="VSRQ01000001">
    <property type="protein sequence ID" value="TYK52506.1"/>
    <property type="molecule type" value="Genomic_DNA"/>
</dbReference>
<keyword evidence="2" id="KW-0238">DNA-binding</keyword>
<dbReference type="PANTHER" id="PTHR43280">
    <property type="entry name" value="ARAC-FAMILY TRANSCRIPTIONAL REGULATOR"/>
    <property type="match status" value="1"/>
</dbReference>
<dbReference type="AlphaFoldDB" id="A0A5D3FX73"/>
<sequence>MEDSVERSIARVIHAMRENLGEPITIDDMARIAMFSKFHFSRIFRDSTGTSPGRFLSALRLEEAKRLLTETKLSIADISNRVGYSSVGTFSSRFKINVGVAPSVYRETGGTPPRDGISGHRHDDQGSATIHGMVTLPEGMYGRQTFVGLFPDAIPQGWPVRCAELPGPGPYSLKNVPPGEWHVLACSEMACSELPGLGGEGAMRTDVTGPDRTPAVGVNGPIVVHPGSVASAADVRLRPATPLDPPILLAPLEPRGMATAAI</sequence>
<dbReference type="PANTHER" id="PTHR43280:SF28">
    <property type="entry name" value="HTH-TYPE TRANSCRIPTIONAL ACTIVATOR RHAS"/>
    <property type="match status" value="1"/>
</dbReference>
<dbReference type="SMART" id="SM00342">
    <property type="entry name" value="HTH_ARAC"/>
    <property type="match status" value="1"/>
</dbReference>
<dbReference type="InterPro" id="IPR009057">
    <property type="entry name" value="Homeodomain-like_sf"/>
</dbReference>
<keyword evidence="7" id="KW-1185">Reference proteome</keyword>
<evidence type="ECO:0000313" key="6">
    <source>
        <dbReference type="EMBL" id="TYK52506.1"/>
    </source>
</evidence>
<accession>A0A5D3FX73</accession>
<evidence type="ECO:0000256" key="3">
    <source>
        <dbReference type="ARBA" id="ARBA00023163"/>
    </source>
</evidence>
<name>A0A5D3FX73_9ACTN</name>